<comment type="caution">
    <text evidence="2">The sequence shown here is derived from an EMBL/GenBank/DDBJ whole genome shotgun (WGS) entry which is preliminary data.</text>
</comment>
<protein>
    <submittedName>
        <fullName evidence="2">FAD-dependent monooxygenase</fullName>
    </submittedName>
</protein>
<dbReference type="SUPFAM" id="SSF51905">
    <property type="entry name" value="FAD/NAD(P)-binding domain"/>
    <property type="match status" value="1"/>
</dbReference>
<reference evidence="2 3" key="1">
    <citation type="submission" date="2019-01" db="EMBL/GenBank/DDBJ databases">
        <title>Nocardioides guangzhouensis sp. nov., an actinobacterium isolated from soil.</title>
        <authorList>
            <person name="Fu Y."/>
            <person name="Cai Y."/>
            <person name="Lin Z."/>
            <person name="Chen P."/>
        </authorList>
    </citation>
    <scope>NUCLEOTIDE SEQUENCE [LARGE SCALE GENOMIC DNA]</scope>
    <source>
        <strain evidence="2 3">130</strain>
    </source>
</reference>
<proteinExistence type="predicted"/>
<dbReference type="Pfam" id="PF01494">
    <property type="entry name" value="FAD_binding_3"/>
    <property type="match status" value="1"/>
</dbReference>
<evidence type="ECO:0000313" key="3">
    <source>
        <dbReference type="Proteomes" id="UP000295198"/>
    </source>
</evidence>
<dbReference type="GO" id="GO:0071949">
    <property type="term" value="F:FAD binding"/>
    <property type="evidence" value="ECO:0007669"/>
    <property type="project" value="InterPro"/>
</dbReference>
<dbReference type="PRINTS" id="PR00420">
    <property type="entry name" value="RNGMNOXGNASE"/>
</dbReference>
<organism evidence="2 3">
    <name type="scientific">Nocardioides guangzhouensis</name>
    <dbReference type="NCBI Taxonomy" id="2497878"/>
    <lineage>
        <taxon>Bacteria</taxon>
        <taxon>Bacillati</taxon>
        <taxon>Actinomycetota</taxon>
        <taxon>Actinomycetes</taxon>
        <taxon>Propionibacteriales</taxon>
        <taxon>Nocardioidaceae</taxon>
        <taxon>Nocardioides</taxon>
    </lineage>
</organism>
<feature type="domain" description="FAD-binding" evidence="1">
    <location>
        <begin position="28"/>
        <end position="364"/>
    </location>
</feature>
<accession>A0A4Q4ZB37</accession>
<dbReference type="InterPro" id="IPR036188">
    <property type="entry name" value="FAD/NAD-bd_sf"/>
</dbReference>
<dbReference type="InterPro" id="IPR002938">
    <property type="entry name" value="FAD-bd"/>
</dbReference>
<dbReference type="Proteomes" id="UP000295198">
    <property type="component" value="Unassembled WGS sequence"/>
</dbReference>
<dbReference type="InterPro" id="IPR050407">
    <property type="entry name" value="Geranylgeranyl_reductase"/>
</dbReference>
<dbReference type="RefSeq" id="WP_134718004.1">
    <property type="nucleotide sequence ID" value="NZ_SDKM01000018.1"/>
</dbReference>
<keyword evidence="3" id="KW-1185">Reference proteome</keyword>
<dbReference type="PANTHER" id="PTHR42685:SF22">
    <property type="entry name" value="CONDITIONED MEDIUM FACTOR RECEPTOR 1"/>
    <property type="match status" value="1"/>
</dbReference>
<dbReference type="GO" id="GO:0004497">
    <property type="term" value="F:monooxygenase activity"/>
    <property type="evidence" value="ECO:0007669"/>
    <property type="project" value="UniProtKB-KW"/>
</dbReference>
<evidence type="ECO:0000313" key="2">
    <source>
        <dbReference type="EMBL" id="RYP85200.1"/>
    </source>
</evidence>
<dbReference type="OrthoDB" id="103324at2"/>
<dbReference type="PANTHER" id="PTHR42685">
    <property type="entry name" value="GERANYLGERANYL DIPHOSPHATE REDUCTASE"/>
    <property type="match status" value="1"/>
</dbReference>
<sequence>MARYLDRDPYLTSSGPGRALGPLRSHHDVVVVGARCAGAATARLLARAGHDVVMVDRSRPSRDTSSTHSLSRGGVVQLARWGLLNRVVASGAPEIRTVTFHHDGEVATHTIKDRAGVDFVVAPRRYVLDELLANAAVAAGARLITDTVVTGLVHDADGRVTGVRSRDADGTERELTARLVIGADGVRSPVARYVDAEVTERYGPTGSCFYTYVGGVPWDGIELHVAENAFAGVFPTHNDEACVWLIRPFDDMRPVIEAGSHRTDAWLDQLDRTVPGLAGRVRGGTFGERLRGYAGLPNHVKRPYGAGWALVGDAGYHRDPITGHGITDAFRDAELVSEAADAVLRGTDEDEAMSRYESQRNAAIELTFGLTRALGAFPEPTDFLETQTRLSKALDAEALALAARPVPGYAGRRPAA</sequence>
<dbReference type="AlphaFoldDB" id="A0A4Q4ZB37"/>
<keyword evidence="2" id="KW-0503">Monooxygenase</keyword>
<name>A0A4Q4ZB37_9ACTN</name>
<gene>
    <name evidence="2" type="ORF">EKO23_13155</name>
</gene>
<keyword evidence="2" id="KW-0560">Oxidoreductase</keyword>
<evidence type="ECO:0000259" key="1">
    <source>
        <dbReference type="Pfam" id="PF01494"/>
    </source>
</evidence>
<dbReference type="Gene3D" id="3.50.50.60">
    <property type="entry name" value="FAD/NAD(P)-binding domain"/>
    <property type="match status" value="1"/>
</dbReference>
<dbReference type="EMBL" id="SDKM01000018">
    <property type="protein sequence ID" value="RYP85200.1"/>
    <property type="molecule type" value="Genomic_DNA"/>
</dbReference>